<dbReference type="AlphaFoldDB" id="A0AAN9BVL1"/>
<sequence length="149" mass="16817">MNTALFVFVAIGTAFFVLDTGFAIKCFVCNSFHQADCADWFDNVTQHLVNCPQGTQKCRKVVQEVWLDDHWDVRYIRQCALNGTVGERHGRVCQERYGSYNVRMRYCHCDNQDGCNSAPAVLSTSGFGMILPFLVTLIAALMPNVLVQR</sequence>
<organism evidence="4 5">
    <name type="scientific">Littorina saxatilis</name>
    <dbReference type="NCBI Taxonomy" id="31220"/>
    <lineage>
        <taxon>Eukaryota</taxon>
        <taxon>Metazoa</taxon>
        <taxon>Spiralia</taxon>
        <taxon>Lophotrochozoa</taxon>
        <taxon>Mollusca</taxon>
        <taxon>Gastropoda</taxon>
        <taxon>Caenogastropoda</taxon>
        <taxon>Littorinimorpha</taxon>
        <taxon>Littorinoidea</taxon>
        <taxon>Littorinidae</taxon>
        <taxon>Littorina</taxon>
    </lineage>
</organism>
<proteinExistence type="predicted"/>
<accession>A0AAN9BVL1</accession>
<keyword evidence="5" id="KW-1185">Reference proteome</keyword>
<keyword evidence="3" id="KW-0812">Transmembrane</keyword>
<evidence type="ECO:0000313" key="5">
    <source>
        <dbReference type="Proteomes" id="UP001374579"/>
    </source>
</evidence>
<dbReference type="PANTHER" id="PTHR33562">
    <property type="entry name" value="ATILLA, ISOFORM B-RELATED-RELATED"/>
    <property type="match status" value="1"/>
</dbReference>
<evidence type="ECO:0000256" key="2">
    <source>
        <dbReference type="ARBA" id="ARBA00023180"/>
    </source>
</evidence>
<keyword evidence="2" id="KW-0325">Glycoprotein</keyword>
<dbReference type="Pfam" id="PF17064">
    <property type="entry name" value="QVR"/>
    <property type="match status" value="1"/>
</dbReference>
<name>A0AAN9BVL1_9CAEN</name>
<keyword evidence="1" id="KW-0732">Signal</keyword>
<dbReference type="InterPro" id="IPR045860">
    <property type="entry name" value="Snake_toxin-like_sf"/>
</dbReference>
<dbReference type="GO" id="GO:0030431">
    <property type="term" value="P:sleep"/>
    <property type="evidence" value="ECO:0007669"/>
    <property type="project" value="InterPro"/>
</dbReference>
<keyword evidence="3" id="KW-1133">Transmembrane helix</keyword>
<evidence type="ECO:0000256" key="3">
    <source>
        <dbReference type="SAM" id="Phobius"/>
    </source>
</evidence>
<dbReference type="EMBL" id="JBAMIC010000002">
    <property type="protein sequence ID" value="KAK7111864.1"/>
    <property type="molecule type" value="Genomic_DNA"/>
</dbReference>
<keyword evidence="3" id="KW-0472">Membrane</keyword>
<evidence type="ECO:0000313" key="4">
    <source>
        <dbReference type="EMBL" id="KAK7111864.1"/>
    </source>
</evidence>
<gene>
    <name evidence="4" type="ORF">V1264_011427</name>
</gene>
<dbReference type="InterPro" id="IPR031424">
    <property type="entry name" value="QVR-like"/>
</dbReference>
<dbReference type="Proteomes" id="UP001374579">
    <property type="component" value="Unassembled WGS sequence"/>
</dbReference>
<evidence type="ECO:0000256" key="1">
    <source>
        <dbReference type="ARBA" id="ARBA00022729"/>
    </source>
</evidence>
<reference evidence="4 5" key="1">
    <citation type="submission" date="2024-02" db="EMBL/GenBank/DDBJ databases">
        <title>Chromosome-scale genome assembly of the rough periwinkle Littorina saxatilis.</title>
        <authorList>
            <person name="De Jode A."/>
            <person name="Faria R."/>
            <person name="Formenti G."/>
            <person name="Sims Y."/>
            <person name="Smith T.P."/>
            <person name="Tracey A."/>
            <person name="Wood J.M.D."/>
            <person name="Zagrodzka Z.B."/>
            <person name="Johannesson K."/>
            <person name="Butlin R.K."/>
            <person name="Leder E.H."/>
        </authorList>
    </citation>
    <scope>NUCLEOTIDE SEQUENCE [LARGE SCALE GENOMIC DNA]</scope>
    <source>
        <strain evidence="4">Snail1</strain>
        <tissue evidence="4">Muscle</tissue>
    </source>
</reference>
<dbReference type="PANTHER" id="PTHR33562:SF2">
    <property type="entry name" value="PROTEIN QUIVER"/>
    <property type="match status" value="1"/>
</dbReference>
<dbReference type="InterPro" id="IPR050975">
    <property type="entry name" value="Sleep_regulator"/>
</dbReference>
<dbReference type="GO" id="GO:0032222">
    <property type="term" value="P:regulation of synaptic transmission, cholinergic"/>
    <property type="evidence" value="ECO:0007669"/>
    <property type="project" value="InterPro"/>
</dbReference>
<feature type="transmembrane region" description="Helical" evidence="3">
    <location>
        <begin position="126"/>
        <end position="147"/>
    </location>
</feature>
<comment type="caution">
    <text evidence="4">The sequence shown here is derived from an EMBL/GenBank/DDBJ whole genome shotgun (WGS) entry which is preliminary data.</text>
</comment>
<protein>
    <recommendedName>
        <fullName evidence="6">Protein sleepless</fullName>
    </recommendedName>
</protein>
<dbReference type="SUPFAM" id="SSF57302">
    <property type="entry name" value="Snake toxin-like"/>
    <property type="match status" value="1"/>
</dbReference>
<evidence type="ECO:0008006" key="6">
    <source>
        <dbReference type="Google" id="ProtNLM"/>
    </source>
</evidence>